<dbReference type="Proteomes" id="UP000219338">
    <property type="component" value="Unassembled WGS sequence"/>
</dbReference>
<dbReference type="AlphaFoldDB" id="A0A284RN70"/>
<gene>
    <name evidence="1" type="ORF">ARMOST_13591</name>
</gene>
<organism evidence="1 2">
    <name type="scientific">Armillaria ostoyae</name>
    <name type="common">Armillaria root rot fungus</name>
    <dbReference type="NCBI Taxonomy" id="47428"/>
    <lineage>
        <taxon>Eukaryota</taxon>
        <taxon>Fungi</taxon>
        <taxon>Dikarya</taxon>
        <taxon>Basidiomycota</taxon>
        <taxon>Agaricomycotina</taxon>
        <taxon>Agaricomycetes</taxon>
        <taxon>Agaricomycetidae</taxon>
        <taxon>Agaricales</taxon>
        <taxon>Marasmiineae</taxon>
        <taxon>Physalacriaceae</taxon>
        <taxon>Armillaria</taxon>
    </lineage>
</organism>
<evidence type="ECO:0000313" key="2">
    <source>
        <dbReference type="Proteomes" id="UP000219338"/>
    </source>
</evidence>
<sequence>MTGHDVLSVDSIFSSQKRAIQILNTMVMAHVRMNVSVPDLHPPIDVRIMIVDLLVPTILETHIIIAMMRVITTNLEIILLTLVHPYQLLLITMTRVLVTTHALLMPALLNHFFDLAHPHPMPSCAPFALASMQTSNSAALRPYRMVVQPDVSAQAMVLSSTSKENLSASIGTDQQVANDPIPVMCSVTASGKRLVGGNELQPTLNLSTLYTITNVLNSGVSSTIEALCRLDNQVYYSH</sequence>
<reference evidence="2" key="1">
    <citation type="journal article" date="2017" name="Nat. Ecol. Evol.">
        <title>Genome expansion and lineage-specific genetic innovations in the forest pathogenic fungi Armillaria.</title>
        <authorList>
            <person name="Sipos G."/>
            <person name="Prasanna A.N."/>
            <person name="Walter M.C."/>
            <person name="O'Connor E."/>
            <person name="Balint B."/>
            <person name="Krizsan K."/>
            <person name="Kiss B."/>
            <person name="Hess J."/>
            <person name="Varga T."/>
            <person name="Slot J."/>
            <person name="Riley R."/>
            <person name="Boka B."/>
            <person name="Rigling D."/>
            <person name="Barry K."/>
            <person name="Lee J."/>
            <person name="Mihaltcheva S."/>
            <person name="LaButti K."/>
            <person name="Lipzen A."/>
            <person name="Waldron R."/>
            <person name="Moloney N.M."/>
            <person name="Sperisen C."/>
            <person name="Kredics L."/>
            <person name="Vagvoelgyi C."/>
            <person name="Patrignani A."/>
            <person name="Fitzpatrick D."/>
            <person name="Nagy I."/>
            <person name="Doyle S."/>
            <person name="Anderson J.B."/>
            <person name="Grigoriev I.V."/>
            <person name="Gueldener U."/>
            <person name="Muensterkoetter M."/>
            <person name="Nagy L.G."/>
        </authorList>
    </citation>
    <scope>NUCLEOTIDE SEQUENCE [LARGE SCALE GENOMIC DNA]</scope>
    <source>
        <strain evidence="2">C18/9</strain>
    </source>
</reference>
<proteinExistence type="predicted"/>
<keyword evidence="2" id="KW-1185">Reference proteome</keyword>
<dbReference type="EMBL" id="FUEG01000011">
    <property type="protein sequence ID" value="SJL10207.1"/>
    <property type="molecule type" value="Genomic_DNA"/>
</dbReference>
<accession>A0A284RN70</accession>
<name>A0A284RN70_ARMOS</name>
<protein>
    <submittedName>
        <fullName evidence="1">Uncharacterized protein</fullName>
    </submittedName>
</protein>
<evidence type="ECO:0000313" key="1">
    <source>
        <dbReference type="EMBL" id="SJL10207.1"/>
    </source>
</evidence>